<sequence length="52" mass="6039">MRNQYTLLLNNYRVVLWLLGHFSWYSCGLGVRNSCRGHIGGSRASMRLEPRV</sequence>
<keyword evidence="2" id="KW-1185">Reference proteome</keyword>
<dbReference type="EMBL" id="AFRT01000287">
    <property type="protein sequence ID" value="ELU44638.1"/>
    <property type="molecule type" value="Genomic_DNA"/>
</dbReference>
<reference evidence="1 2" key="1">
    <citation type="journal article" date="2013" name="Nat. Commun.">
        <title>The evolution and pathogenic mechanisms of the rice sheath blight pathogen.</title>
        <authorList>
            <person name="Zheng A."/>
            <person name="Lin R."/>
            <person name="Xu L."/>
            <person name="Qin P."/>
            <person name="Tang C."/>
            <person name="Ai P."/>
            <person name="Zhang D."/>
            <person name="Liu Y."/>
            <person name="Sun Z."/>
            <person name="Feng H."/>
            <person name="Wang Y."/>
            <person name="Chen Y."/>
            <person name="Liang X."/>
            <person name="Fu R."/>
            <person name="Li Q."/>
            <person name="Zhang J."/>
            <person name="Yu X."/>
            <person name="Xie Z."/>
            <person name="Ding L."/>
            <person name="Guan P."/>
            <person name="Tang J."/>
            <person name="Liang Y."/>
            <person name="Wang S."/>
            <person name="Deng Q."/>
            <person name="Li S."/>
            <person name="Zhu J."/>
            <person name="Wang L."/>
            <person name="Liu H."/>
            <person name="Li P."/>
        </authorList>
    </citation>
    <scope>NUCLEOTIDE SEQUENCE [LARGE SCALE GENOMIC DNA]</scope>
    <source>
        <strain evidence="2">AG-1 IA</strain>
    </source>
</reference>
<accession>L8X6G2</accession>
<evidence type="ECO:0000313" key="1">
    <source>
        <dbReference type="EMBL" id="ELU44638.1"/>
    </source>
</evidence>
<organism evidence="1 2">
    <name type="scientific">Thanatephorus cucumeris (strain AG1-IA)</name>
    <name type="common">Rice sheath blight fungus</name>
    <name type="synonym">Rhizoctonia solani</name>
    <dbReference type="NCBI Taxonomy" id="983506"/>
    <lineage>
        <taxon>Eukaryota</taxon>
        <taxon>Fungi</taxon>
        <taxon>Dikarya</taxon>
        <taxon>Basidiomycota</taxon>
        <taxon>Agaricomycotina</taxon>
        <taxon>Agaricomycetes</taxon>
        <taxon>Cantharellales</taxon>
        <taxon>Ceratobasidiaceae</taxon>
        <taxon>Rhizoctonia</taxon>
        <taxon>Rhizoctonia solani AG-1</taxon>
    </lineage>
</organism>
<dbReference type="Proteomes" id="UP000011668">
    <property type="component" value="Unassembled WGS sequence"/>
</dbReference>
<evidence type="ECO:0000313" key="2">
    <source>
        <dbReference type="Proteomes" id="UP000011668"/>
    </source>
</evidence>
<comment type="caution">
    <text evidence="1">The sequence shown here is derived from an EMBL/GenBank/DDBJ whole genome shotgun (WGS) entry which is preliminary data.</text>
</comment>
<dbReference type="PROSITE" id="PS51257">
    <property type="entry name" value="PROKAR_LIPOPROTEIN"/>
    <property type="match status" value="1"/>
</dbReference>
<gene>
    <name evidence="1" type="ORF">AG1IA_01325</name>
</gene>
<dbReference type="AlphaFoldDB" id="L8X6G2"/>
<proteinExistence type="predicted"/>
<name>L8X6G2_THACA</name>
<dbReference type="HOGENOM" id="CLU_3088918_0_0_1"/>
<protein>
    <submittedName>
        <fullName evidence="1">Uncharacterized protein</fullName>
    </submittedName>
</protein>